<dbReference type="Gene3D" id="3.30.450.40">
    <property type="match status" value="2"/>
</dbReference>
<dbReference type="AlphaFoldDB" id="A0A1J4JKW1"/>
<dbReference type="VEuPathDB" id="TrichDB:TRFO_35812"/>
<feature type="binding site" evidence="5">
    <location>
        <position position="1026"/>
    </location>
    <ligand>
        <name>Zn(2+)</name>
        <dbReference type="ChEBI" id="CHEBI:29105"/>
        <label>2</label>
    </ligand>
</feature>
<dbReference type="GeneID" id="94845175"/>
<dbReference type="EMBL" id="MLAK01001087">
    <property type="protein sequence ID" value="OHS97900.1"/>
    <property type="molecule type" value="Genomic_DNA"/>
</dbReference>
<organism evidence="8 9">
    <name type="scientific">Tritrichomonas foetus</name>
    <dbReference type="NCBI Taxonomy" id="1144522"/>
    <lineage>
        <taxon>Eukaryota</taxon>
        <taxon>Metamonada</taxon>
        <taxon>Parabasalia</taxon>
        <taxon>Tritrichomonadida</taxon>
        <taxon>Tritrichomonadidae</taxon>
        <taxon>Tritrichomonas</taxon>
    </lineage>
</organism>
<keyword evidence="1 5" id="KW-0479">Metal-binding</keyword>
<dbReference type="Gene3D" id="1.10.1300.10">
    <property type="entry name" value="3'5'-cyclic nucleotide phosphodiesterase, catalytic domain"/>
    <property type="match status" value="1"/>
</dbReference>
<evidence type="ECO:0000256" key="6">
    <source>
        <dbReference type="SAM" id="MobiDB-lite"/>
    </source>
</evidence>
<dbReference type="GO" id="GO:0007165">
    <property type="term" value="P:signal transduction"/>
    <property type="evidence" value="ECO:0007669"/>
    <property type="project" value="InterPro"/>
</dbReference>
<dbReference type="InterPro" id="IPR036971">
    <property type="entry name" value="PDEase_catalytic_dom_sf"/>
</dbReference>
<sequence length="1236" mass="142155">MSVSIPENSFGDSRLTVNKAKTVAINGQNNKINHFHQIPNVLSNSKELYDKDRMITSLLKEFPDQSLHQTIENFFNDYFGKGSNKVSPQFDVSLIDTIYWDFIPSLNIFFSRTHSKIIYDVNLFLDLFKKNQKNIFICENICKFIHNLGLQGKFDVIHNFPNSDNTALVAFPVLDEVGTTNGMIILLFSHGGTNSDSKQMNEGSQENEKEENKLANNEHSQNEQQQYNQIILENSNDQENSVSHDNFSEEIEENNDANKNKNDDANKNKNDDENNNKNDDENNNKNDDENNNKNDDENNNKNDDTNNNKNDDTNNNKNDDENNNKNDDENNNNNKGDEQIDNDKNEKLSNFIAIIHDELEIIEWFMEKLTLVMRLSKYEAIPYIPTDYFNILRTEQFIKISVTRIAKFCEAKKVEIWKLDKQSQILERFSSEEKTLFDLSIENSENSQDFNQAGIVGNLILTEKSNESDLNLITIMNHQHYKSEIDGNIDEPLLIHFEGLNENEKVAIVLRGHKHYSVFLQEDVSNLSRMAKIFLLALHNSQTFTSIDDEIQKKRLEKEGLTALLDVAEELSMQLDTEHLTETIIEKGRLLTNADRCSLFLVNETHDRLITTLHTGLKKKIDIPIDCGIVGKTLLENHTFNIDDAYKSEYFDPSTDKITGYRTKQILSVPIRNNRGAVIGVTEMVNRLDDKPFTSWDVDIIQIFNIFCGISLENAKLYQKSVFMSSQLRSFMNMSFSMSKEESIYQILTDIMQNARKSINAGNASLFILDEANDCLRTFIVDGIKKCELPATISLKSGIAATCANNKVDIIVNDCYQDPRFNRKVDAESGFTTKSVLAVPLFKADGTLLGVAEMVNKKHGTFTNDDLNMIKSFATFASIALENSRLKDVEKYGSIESEMTKWITDAERSRTDQIPQKLVLTNPKDRETILSINCFSWDFRGIGHTKTIFFIFNKFHILNTFKISNEMFFKFILSLQKTYNDVPYHNWTHACDVLQYTAYELHIGELDQVFTRCELFALLISAICHDANHNGYNNIYNIKSETPLGILFKGQSVMETHHVTITINILENDETNLFYSLNKEESKKMWNMVIKLILSTDMALHFNLVKSTSELLDNNELDLQKEEHRQIAMDLLLKVADISNVSRPFDIADKWCNILSEEFFRQGDMEKENGIELSSPLNDREHQDKPKSQIGFYNFICLPLYQIAARVFPKLQVNVERVKENLKVWMSMVKKDEQSS</sequence>
<evidence type="ECO:0000256" key="4">
    <source>
        <dbReference type="PIRSR" id="PIRSR623088-2"/>
    </source>
</evidence>
<feature type="compositionally biased region" description="Basic and acidic residues" evidence="6">
    <location>
        <begin position="256"/>
        <end position="328"/>
    </location>
</feature>
<keyword evidence="9" id="KW-1185">Reference proteome</keyword>
<reference evidence="8" key="1">
    <citation type="submission" date="2016-10" db="EMBL/GenBank/DDBJ databases">
        <authorList>
            <person name="Benchimol M."/>
            <person name="Almeida L.G."/>
            <person name="Vasconcelos A.T."/>
            <person name="Perreira-Neves A."/>
            <person name="Rosa I.A."/>
            <person name="Tasca T."/>
            <person name="Bogo M.R."/>
            <person name="de Souza W."/>
        </authorList>
    </citation>
    <scope>NUCLEOTIDE SEQUENCE [LARGE SCALE GENOMIC DNA]</scope>
    <source>
        <strain evidence="8">K</strain>
    </source>
</reference>
<feature type="binding site" evidence="4">
    <location>
        <begin position="985"/>
        <end position="989"/>
    </location>
    <ligand>
        <name>AMP</name>
        <dbReference type="ChEBI" id="CHEBI:456215"/>
    </ligand>
</feature>
<evidence type="ECO:0000256" key="1">
    <source>
        <dbReference type="ARBA" id="ARBA00022723"/>
    </source>
</evidence>
<dbReference type="Pfam" id="PF00233">
    <property type="entry name" value="PDEase_I"/>
    <property type="match status" value="1"/>
</dbReference>
<feature type="binding site" evidence="5">
    <location>
        <position position="989"/>
    </location>
    <ligand>
        <name>Zn(2+)</name>
        <dbReference type="ChEBI" id="CHEBI:29105"/>
        <label>1</label>
    </ligand>
</feature>
<proteinExistence type="predicted"/>
<dbReference type="RefSeq" id="XP_068351037.1">
    <property type="nucleotide sequence ID" value="XM_068510471.1"/>
</dbReference>
<feature type="domain" description="PDEase" evidence="7">
    <location>
        <begin position="910"/>
        <end position="1232"/>
    </location>
</feature>
<feature type="binding site" evidence="4">
    <location>
        <position position="1189"/>
    </location>
    <ligand>
        <name>AMP</name>
        <dbReference type="ChEBI" id="CHEBI:456215"/>
    </ligand>
</feature>
<dbReference type="GO" id="GO:0004114">
    <property type="term" value="F:3',5'-cyclic-nucleotide phosphodiesterase activity"/>
    <property type="evidence" value="ECO:0007669"/>
    <property type="project" value="InterPro"/>
</dbReference>
<dbReference type="PANTHER" id="PTHR11347">
    <property type="entry name" value="CYCLIC NUCLEOTIDE PHOSPHODIESTERASE"/>
    <property type="match status" value="1"/>
</dbReference>
<protein>
    <submittedName>
        <fullName evidence="8">3'5'-cyclic nucleotide phosphodiesterase family protein</fullName>
    </submittedName>
</protein>
<evidence type="ECO:0000256" key="2">
    <source>
        <dbReference type="ARBA" id="ARBA00022801"/>
    </source>
</evidence>
<evidence type="ECO:0000313" key="9">
    <source>
        <dbReference type="Proteomes" id="UP000179807"/>
    </source>
</evidence>
<evidence type="ECO:0000256" key="5">
    <source>
        <dbReference type="PIRSR" id="PIRSR623088-3"/>
    </source>
</evidence>
<dbReference type="InterPro" id="IPR023088">
    <property type="entry name" value="PDEase"/>
</dbReference>
<feature type="active site" description="Proton donor" evidence="3">
    <location>
        <position position="985"/>
    </location>
</feature>
<keyword evidence="2" id="KW-0378">Hydrolase</keyword>
<feature type="binding site" evidence="4">
    <location>
        <position position="1137"/>
    </location>
    <ligand>
        <name>AMP</name>
        <dbReference type="ChEBI" id="CHEBI:456215"/>
    </ligand>
</feature>
<dbReference type="Proteomes" id="UP000179807">
    <property type="component" value="Unassembled WGS sequence"/>
</dbReference>
<dbReference type="SUPFAM" id="SSF55781">
    <property type="entry name" value="GAF domain-like"/>
    <property type="match status" value="3"/>
</dbReference>
<dbReference type="PROSITE" id="PS51845">
    <property type="entry name" value="PDEASE_I_2"/>
    <property type="match status" value="1"/>
</dbReference>
<evidence type="ECO:0000259" key="7">
    <source>
        <dbReference type="PROSITE" id="PS51845"/>
    </source>
</evidence>
<dbReference type="InterPro" id="IPR002073">
    <property type="entry name" value="PDEase_catalytic_dom"/>
</dbReference>
<feature type="binding site" evidence="4">
    <location>
        <position position="1026"/>
    </location>
    <ligand>
        <name>AMP</name>
        <dbReference type="ChEBI" id="CHEBI:456215"/>
    </ligand>
</feature>
<dbReference type="SUPFAM" id="SSF109604">
    <property type="entry name" value="HD-domain/PDEase-like"/>
    <property type="match status" value="1"/>
</dbReference>
<dbReference type="InterPro" id="IPR003018">
    <property type="entry name" value="GAF"/>
</dbReference>
<dbReference type="GO" id="GO:0046872">
    <property type="term" value="F:metal ion binding"/>
    <property type="evidence" value="ECO:0007669"/>
    <property type="project" value="UniProtKB-KW"/>
</dbReference>
<feature type="region of interest" description="Disordered" evidence="6">
    <location>
        <begin position="194"/>
        <end position="224"/>
    </location>
</feature>
<dbReference type="OrthoDB" id="295473at2759"/>
<gene>
    <name evidence="8" type="ORF">TRFO_35812</name>
</gene>
<feature type="region of interest" description="Disordered" evidence="6">
    <location>
        <begin position="237"/>
        <end position="342"/>
    </location>
</feature>
<name>A0A1J4JKW1_9EUKA</name>
<feature type="binding site" evidence="5">
    <location>
        <position position="1025"/>
    </location>
    <ligand>
        <name>Zn(2+)</name>
        <dbReference type="ChEBI" id="CHEBI:29105"/>
        <label>1</label>
    </ligand>
</feature>
<dbReference type="SMART" id="SM00065">
    <property type="entry name" value="GAF"/>
    <property type="match status" value="2"/>
</dbReference>
<evidence type="ECO:0000313" key="8">
    <source>
        <dbReference type="EMBL" id="OHS97900.1"/>
    </source>
</evidence>
<dbReference type="Pfam" id="PF01590">
    <property type="entry name" value="GAF"/>
    <property type="match status" value="2"/>
</dbReference>
<evidence type="ECO:0000256" key="3">
    <source>
        <dbReference type="PIRSR" id="PIRSR623088-1"/>
    </source>
</evidence>
<accession>A0A1J4JKW1</accession>
<feature type="binding site" evidence="5">
    <location>
        <position position="1137"/>
    </location>
    <ligand>
        <name>Zn(2+)</name>
        <dbReference type="ChEBI" id="CHEBI:29105"/>
        <label>1</label>
    </ligand>
</feature>
<dbReference type="InterPro" id="IPR029016">
    <property type="entry name" value="GAF-like_dom_sf"/>
</dbReference>
<dbReference type="PRINTS" id="PR00387">
    <property type="entry name" value="PDIESTERASE1"/>
</dbReference>
<feature type="binding site" evidence="5">
    <location>
        <position position="1026"/>
    </location>
    <ligand>
        <name>Zn(2+)</name>
        <dbReference type="ChEBI" id="CHEBI:29105"/>
        <label>1</label>
    </ligand>
</feature>
<comment type="caution">
    <text evidence="8">The sequence shown here is derived from an EMBL/GenBank/DDBJ whole genome shotgun (WGS) entry which is preliminary data.</text>
</comment>
<feature type="compositionally biased region" description="Polar residues" evidence="6">
    <location>
        <begin position="194"/>
        <end position="204"/>
    </location>
</feature>